<accession>A0A8J5X522</accession>
<dbReference type="InterPro" id="IPR006549">
    <property type="entry name" value="HAD-SF_hydro_IIIA"/>
</dbReference>
<evidence type="ECO:0000313" key="2">
    <source>
        <dbReference type="EMBL" id="KAG8458551.1"/>
    </source>
</evidence>
<organism evidence="2 3">
    <name type="scientific">Diacronema lutheri</name>
    <name type="common">Unicellular marine alga</name>
    <name type="synonym">Monochrysis lutheri</name>
    <dbReference type="NCBI Taxonomy" id="2081491"/>
    <lineage>
        <taxon>Eukaryota</taxon>
        <taxon>Haptista</taxon>
        <taxon>Haptophyta</taxon>
        <taxon>Pavlovophyceae</taxon>
        <taxon>Pavlovales</taxon>
        <taxon>Pavlovaceae</taxon>
        <taxon>Diacronema</taxon>
    </lineage>
</organism>
<evidence type="ECO:0000313" key="3">
    <source>
        <dbReference type="Proteomes" id="UP000751190"/>
    </source>
</evidence>
<dbReference type="NCBIfam" id="TIGR01662">
    <property type="entry name" value="HAD-SF-IIIA"/>
    <property type="match status" value="1"/>
</dbReference>
<dbReference type="GO" id="GO:0046404">
    <property type="term" value="F:ATP-dependent polydeoxyribonucleotide 5'-hydroxyl-kinase activity"/>
    <property type="evidence" value="ECO:0007669"/>
    <property type="project" value="TreeGrafter"/>
</dbReference>
<evidence type="ECO:0000256" key="1">
    <source>
        <dbReference type="SAM" id="MobiDB-lite"/>
    </source>
</evidence>
<dbReference type="OMA" id="KPEIGMW"/>
<feature type="compositionally biased region" description="Low complexity" evidence="1">
    <location>
        <begin position="14"/>
        <end position="23"/>
    </location>
</feature>
<protein>
    <submittedName>
        <fullName evidence="2">Uncharacterized protein</fullName>
    </submittedName>
</protein>
<dbReference type="Proteomes" id="UP000751190">
    <property type="component" value="Unassembled WGS sequence"/>
</dbReference>
<dbReference type="NCBIfam" id="TIGR01664">
    <property type="entry name" value="DNA-3'-Pase"/>
    <property type="match status" value="1"/>
</dbReference>
<dbReference type="Pfam" id="PF08645">
    <property type="entry name" value="PNK3P"/>
    <property type="match status" value="1"/>
</dbReference>
<dbReference type="InterPro" id="IPR013954">
    <property type="entry name" value="PNK3P"/>
</dbReference>
<dbReference type="AlphaFoldDB" id="A0A8J5X522"/>
<keyword evidence="3" id="KW-1185">Reference proteome</keyword>
<dbReference type="EMBL" id="JAGTXO010000050">
    <property type="protein sequence ID" value="KAG8458551.1"/>
    <property type="molecule type" value="Genomic_DNA"/>
</dbReference>
<dbReference type="GO" id="GO:0006281">
    <property type="term" value="P:DNA repair"/>
    <property type="evidence" value="ECO:0007669"/>
    <property type="project" value="TreeGrafter"/>
</dbReference>
<reference evidence="2" key="1">
    <citation type="submission" date="2021-05" db="EMBL/GenBank/DDBJ databases">
        <title>The genome of the haptophyte Pavlova lutheri (Diacronema luteri, Pavlovales) - a model for lipid biosynthesis in eukaryotic algae.</title>
        <authorList>
            <person name="Hulatt C.J."/>
            <person name="Posewitz M.C."/>
        </authorList>
    </citation>
    <scope>NUCLEOTIDE SEQUENCE</scope>
    <source>
        <strain evidence="2">NIVA-4/92</strain>
    </source>
</reference>
<comment type="caution">
    <text evidence="2">The sequence shown here is derived from an EMBL/GenBank/DDBJ whole genome shotgun (WGS) entry which is preliminary data.</text>
</comment>
<gene>
    <name evidence="2" type="ORF">KFE25_003086</name>
</gene>
<dbReference type="GO" id="GO:0003690">
    <property type="term" value="F:double-stranded DNA binding"/>
    <property type="evidence" value="ECO:0007669"/>
    <property type="project" value="TreeGrafter"/>
</dbReference>
<dbReference type="PANTHER" id="PTHR12083">
    <property type="entry name" value="BIFUNCTIONAL POLYNUCLEOTIDE PHOSPHATASE/KINASE"/>
    <property type="match status" value="1"/>
</dbReference>
<feature type="region of interest" description="Disordered" evidence="1">
    <location>
        <begin position="1"/>
        <end position="23"/>
    </location>
</feature>
<dbReference type="InterPro" id="IPR036412">
    <property type="entry name" value="HAD-like_sf"/>
</dbReference>
<sequence>MAPKRAMGEALSGASKRPAASKPAAPIAPGLVPAGWALHGGSVLVRDFAPGGDNGAPAPAPDGGAVRVAGFDFDGCLAETSVFRTEPTAWKLRFPNVPSALRELHAGGYRIVIVTNESTDRFVNAEPLRKCMEKKAHRVDALMREVGVPCLALIALRKDEFRKPSAGAWRVIEARHAGRALDITASFFVGDAAGRPKAGKREADHSSDDLGFARSAGIAFFNEEQFFVDGARL</sequence>
<dbReference type="InterPro" id="IPR023214">
    <property type="entry name" value="HAD_sf"/>
</dbReference>
<dbReference type="GO" id="GO:0046403">
    <property type="term" value="F:polynucleotide 3'-phosphatase activity"/>
    <property type="evidence" value="ECO:0007669"/>
    <property type="project" value="TreeGrafter"/>
</dbReference>
<dbReference type="InterPro" id="IPR006551">
    <property type="entry name" value="Polynucleotide_phosphatase"/>
</dbReference>
<dbReference type="SUPFAM" id="SSF56784">
    <property type="entry name" value="HAD-like"/>
    <property type="match status" value="1"/>
</dbReference>
<dbReference type="Gene3D" id="3.40.50.1000">
    <property type="entry name" value="HAD superfamily/HAD-like"/>
    <property type="match status" value="1"/>
</dbReference>
<proteinExistence type="predicted"/>
<name>A0A8J5X522_DIALT</name>
<dbReference type="OrthoDB" id="19045at2759"/>
<dbReference type="PANTHER" id="PTHR12083:SF9">
    <property type="entry name" value="BIFUNCTIONAL POLYNUCLEOTIDE PHOSPHATASE_KINASE"/>
    <property type="match status" value="1"/>
</dbReference>